<sequence>RVFAYACSVPTDQIRFTLIVIVAAISPLFDHQTKILLLSYTEISGITTTYISAKKSGRKPGKPCQR</sequence>
<dbReference type="EMBL" id="CAJVCH010139886">
    <property type="protein sequence ID" value="CAG7726780.1"/>
    <property type="molecule type" value="Genomic_DNA"/>
</dbReference>
<evidence type="ECO:0000313" key="1">
    <source>
        <dbReference type="EMBL" id="CAG7726780.1"/>
    </source>
</evidence>
<dbReference type="AlphaFoldDB" id="A0A8J2JUB4"/>
<name>A0A8J2JUB4_9HEXA</name>
<feature type="non-terminal residue" evidence="1">
    <location>
        <position position="1"/>
    </location>
</feature>
<gene>
    <name evidence="1" type="ORF">AFUS01_LOCUS15668</name>
</gene>
<dbReference type="Proteomes" id="UP000708208">
    <property type="component" value="Unassembled WGS sequence"/>
</dbReference>
<reference evidence="1" key="1">
    <citation type="submission" date="2021-06" db="EMBL/GenBank/DDBJ databases">
        <authorList>
            <person name="Hodson N. C."/>
            <person name="Mongue J. A."/>
            <person name="Jaron S. K."/>
        </authorList>
    </citation>
    <scope>NUCLEOTIDE SEQUENCE</scope>
</reference>
<comment type="caution">
    <text evidence="1">The sequence shown here is derived from an EMBL/GenBank/DDBJ whole genome shotgun (WGS) entry which is preliminary data.</text>
</comment>
<organism evidence="1 2">
    <name type="scientific">Allacma fusca</name>
    <dbReference type="NCBI Taxonomy" id="39272"/>
    <lineage>
        <taxon>Eukaryota</taxon>
        <taxon>Metazoa</taxon>
        <taxon>Ecdysozoa</taxon>
        <taxon>Arthropoda</taxon>
        <taxon>Hexapoda</taxon>
        <taxon>Collembola</taxon>
        <taxon>Symphypleona</taxon>
        <taxon>Sminthuridae</taxon>
        <taxon>Allacma</taxon>
    </lineage>
</organism>
<accession>A0A8J2JUB4</accession>
<protein>
    <submittedName>
        <fullName evidence="1">Uncharacterized protein</fullName>
    </submittedName>
</protein>
<evidence type="ECO:0000313" key="2">
    <source>
        <dbReference type="Proteomes" id="UP000708208"/>
    </source>
</evidence>
<keyword evidence="2" id="KW-1185">Reference proteome</keyword>
<proteinExistence type="predicted"/>